<gene>
    <name evidence="1" type="ORF">Bpfe_000704</name>
</gene>
<name>A0AAD8FLL6_BIOPF</name>
<protein>
    <submittedName>
        <fullName evidence="1">Uncharacterized protein</fullName>
    </submittedName>
</protein>
<sequence>MVNKRQLCLRSVIATSIHDIDFKDGPPAHYHRASARYHGASSSLPQGLQIITTGPPAHYHRASARYHRASSSLPQSLQLLTTGLPLITTGLPLVTTGPRIPLNVAL</sequence>
<comment type="caution">
    <text evidence="1">The sequence shown here is derived from an EMBL/GenBank/DDBJ whole genome shotgun (WGS) entry which is preliminary data.</text>
</comment>
<accession>A0AAD8FLL6</accession>
<evidence type="ECO:0000313" key="2">
    <source>
        <dbReference type="Proteomes" id="UP001233172"/>
    </source>
</evidence>
<dbReference type="Proteomes" id="UP001233172">
    <property type="component" value="Unassembled WGS sequence"/>
</dbReference>
<feature type="non-terminal residue" evidence="1">
    <location>
        <position position="1"/>
    </location>
</feature>
<evidence type="ECO:0000313" key="1">
    <source>
        <dbReference type="EMBL" id="KAK0069527.1"/>
    </source>
</evidence>
<keyword evidence="2" id="KW-1185">Reference proteome</keyword>
<dbReference type="EMBL" id="JASAOG010000002">
    <property type="protein sequence ID" value="KAK0069527.1"/>
    <property type="molecule type" value="Genomic_DNA"/>
</dbReference>
<reference evidence="1" key="2">
    <citation type="submission" date="2023-04" db="EMBL/GenBank/DDBJ databases">
        <authorList>
            <person name="Bu L."/>
            <person name="Lu L."/>
            <person name="Laidemitt M.R."/>
            <person name="Zhang S.M."/>
            <person name="Mutuku M."/>
            <person name="Mkoji G."/>
            <person name="Steinauer M."/>
            <person name="Loker E.S."/>
        </authorList>
    </citation>
    <scope>NUCLEOTIDE SEQUENCE</scope>
    <source>
        <strain evidence="1">KasaAsao</strain>
        <tissue evidence="1">Whole Snail</tissue>
    </source>
</reference>
<reference evidence="1" key="1">
    <citation type="journal article" date="2023" name="PLoS Negl. Trop. Dis.">
        <title>A genome sequence for Biomphalaria pfeifferi, the major vector snail for the human-infecting parasite Schistosoma mansoni.</title>
        <authorList>
            <person name="Bu L."/>
            <person name="Lu L."/>
            <person name="Laidemitt M.R."/>
            <person name="Zhang S.M."/>
            <person name="Mutuku M."/>
            <person name="Mkoji G."/>
            <person name="Steinauer M."/>
            <person name="Loker E.S."/>
        </authorList>
    </citation>
    <scope>NUCLEOTIDE SEQUENCE</scope>
    <source>
        <strain evidence="1">KasaAsao</strain>
    </source>
</reference>
<proteinExistence type="predicted"/>
<organism evidence="1 2">
    <name type="scientific">Biomphalaria pfeifferi</name>
    <name type="common">Bloodfluke planorb</name>
    <name type="synonym">Freshwater snail</name>
    <dbReference type="NCBI Taxonomy" id="112525"/>
    <lineage>
        <taxon>Eukaryota</taxon>
        <taxon>Metazoa</taxon>
        <taxon>Spiralia</taxon>
        <taxon>Lophotrochozoa</taxon>
        <taxon>Mollusca</taxon>
        <taxon>Gastropoda</taxon>
        <taxon>Heterobranchia</taxon>
        <taxon>Euthyneura</taxon>
        <taxon>Panpulmonata</taxon>
        <taxon>Hygrophila</taxon>
        <taxon>Lymnaeoidea</taxon>
        <taxon>Planorbidae</taxon>
        <taxon>Biomphalaria</taxon>
    </lineage>
</organism>
<dbReference type="AlphaFoldDB" id="A0AAD8FLL6"/>